<dbReference type="AlphaFoldDB" id="A0A9W8Z6E4"/>
<dbReference type="OrthoDB" id="3786670at2759"/>
<keyword evidence="2" id="KW-1185">Reference proteome</keyword>
<comment type="caution">
    <text evidence="1">The sequence shown here is derived from an EMBL/GenBank/DDBJ whole genome shotgun (WGS) entry which is preliminary data.</text>
</comment>
<dbReference type="EMBL" id="JAPEVA010000120">
    <property type="protein sequence ID" value="KAJ4398839.1"/>
    <property type="molecule type" value="Genomic_DNA"/>
</dbReference>
<gene>
    <name evidence="1" type="ORF">N0V91_009890</name>
</gene>
<evidence type="ECO:0000313" key="2">
    <source>
        <dbReference type="Proteomes" id="UP001140510"/>
    </source>
</evidence>
<protein>
    <submittedName>
        <fullName evidence="1">Uncharacterized protein</fullName>
    </submittedName>
</protein>
<sequence>MAVQAEGELQYKYRHIFVGTASLDDFLSTLETSTFTSTMKLAVMKAFTALASKEQHLYRRNSINSDKWDLVTRITLDVPEFDCITMARQFLDSIPFDSNGETSLLATVEAFMNASRIDAELRCGGNKAQVFRAWLVSQDRAEE</sequence>
<dbReference type="Proteomes" id="UP001140510">
    <property type="component" value="Unassembled WGS sequence"/>
</dbReference>
<reference evidence="1" key="1">
    <citation type="submission" date="2022-10" db="EMBL/GenBank/DDBJ databases">
        <title>Tapping the CABI collections for fungal endophytes: first genome assemblies for Collariella, Neodidymelliopsis, Ascochyta clinopodiicola, Didymella pomorum, Didymosphaeria variabile, Neocosmospora piperis and Neocucurbitaria cava.</title>
        <authorList>
            <person name="Hill R."/>
        </authorList>
    </citation>
    <scope>NUCLEOTIDE SEQUENCE</scope>
    <source>
        <strain evidence="1">IMI 355091</strain>
    </source>
</reference>
<evidence type="ECO:0000313" key="1">
    <source>
        <dbReference type="EMBL" id="KAJ4398839.1"/>
    </source>
</evidence>
<accession>A0A9W8Z6E4</accession>
<organism evidence="1 2">
    <name type="scientific">Didymella pomorum</name>
    <dbReference type="NCBI Taxonomy" id="749634"/>
    <lineage>
        <taxon>Eukaryota</taxon>
        <taxon>Fungi</taxon>
        <taxon>Dikarya</taxon>
        <taxon>Ascomycota</taxon>
        <taxon>Pezizomycotina</taxon>
        <taxon>Dothideomycetes</taxon>
        <taxon>Pleosporomycetidae</taxon>
        <taxon>Pleosporales</taxon>
        <taxon>Pleosporineae</taxon>
        <taxon>Didymellaceae</taxon>
        <taxon>Didymella</taxon>
    </lineage>
</organism>
<name>A0A9W8Z6E4_9PLEO</name>
<proteinExistence type="predicted"/>